<dbReference type="AlphaFoldDB" id="A0A154VC10"/>
<dbReference type="RefSeq" id="WP_067560086.1">
    <property type="nucleotide sequence ID" value="NZ_LPXN01000168.1"/>
</dbReference>
<evidence type="ECO:0000313" key="3">
    <source>
        <dbReference type="Proteomes" id="UP000076400"/>
    </source>
</evidence>
<dbReference type="Pfam" id="PF02616">
    <property type="entry name" value="SMC_ScpA"/>
    <property type="match status" value="1"/>
</dbReference>
<name>A0A154VC10_9PROT</name>
<organism evidence="2 3">
    <name type="scientific">Oceanibaculum pacificum</name>
    <dbReference type="NCBI Taxonomy" id="580166"/>
    <lineage>
        <taxon>Bacteria</taxon>
        <taxon>Pseudomonadati</taxon>
        <taxon>Pseudomonadota</taxon>
        <taxon>Alphaproteobacteria</taxon>
        <taxon>Rhodospirillales</taxon>
        <taxon>Oceanibaculaceae</taxon>
        <taxon>Oceanibaculum</taxon>
    </lineage>
</organism>
<accession>A0A154VC10</accession>
<reference evidence="2 3" key="1">
    <citation type="submission" date="2015-12" db="EMBL/GenBank/DDBJ databases">
        <title>Genome sequence of Oceanibaculum pacificum MCCC 1A02656.</title>
        <authorList>
            <person name="Lu L."/>
            <person name="Lai Q."/>
            <person name="Shao Z."/>
            <person name="Qian P."/>
        </authorList>
    </citation>
    <scope>NUCLEOTIDE SEQUENCE [LARGE SCALE GENOMIC DNA]</scope>
    <source>
        <strain evidence="2 3">MCCC 1A02656</strain>
    </source>
</reference>
<comment type="caution">
    <text evidence="2">The sequence shown here is derived from an EMBL/GenBank/DDBJ whole genome shotgun (WGS) entry which is preliminary data.</text>
</comment>
<protein>
    <recommendedName>
        <fullName evidence="1">Segregation and condensation protein A</fullName>
    </recommendedName>
</protein>
<dbReference type="Gene3D" id="6.10.250.2410">
    <property type="match status" value="1"/>
</dbReference>
<dbReference type="STRING" id="580166.AUP43_14595"/>
<dbReference type="OrthoDB" id="9793741at2"/>
<proteinExistence type="predicted"/>
<keyword evidence="3" id="KW-1185">Reference proteome</keyword>
<evidence type="ECO:0000256" key="1">
    <source>
        <dbReference type="ARBA" id="ARBA00044777"/>
    </source>
</evidence>
<evidence type="ECO:0000313" key="2">
    <source>
        <dbReference type="EMBL" id="KZC98837.1"/>
    </source>
</evidence>
<gene>
    <name evidence="2" type="ORF">AUP43_14595</name>
</gene>
<dbReference type="PANTHER" id="PTHR33969">
    <property type="entry name" value="SEGREGATION AND CONDENSATION PROTEIN A"/>
    <property type="match status" value="1"/>
</dbReference>
<dbReference type="InterPro" id="IPR003768">
    <property type="entry name" value="ScpA"/>
</dbReference>
<dbReference type="Proteomes" id="UP000076400">
    <property type="component" value="Unassembled WGS sequence"/>
</dbReference>
<dbReference type="EMBL" id="LPXN01000168">
    <property type="protein sequence ID" value="KZC98837.1"/>
    <property type="molecule type" value="Genomic_DNA"/>
</dbReference>
<sequence>MAGPEAFEEDEAPAAALGPQLILDLDGFEGPIDLLLTLARDQKVDLTRISILKLAEQYLDFINRAQRLHLEIAADYLVMAAWLAFLKSRLLLPPPPGEAEPSGEEMAEALAFQLQRLGAMQEAGVRLMAQPRLGQDVFARGAPEIFPTLIRSTIDVSLYDMLKAYADFRRRTEHKSLRIAPTRLYSIEDALDRLRLLVGKVPDWTVLQSFLPSGLRDPMILRSAIAANFGASLELAKQGAIELKQSETFGPIFLRTRAREET</sequence>
<dbReference type="PANTHER" id="PTHR33969:SF2">
    <property type="entry name" value="SEGREGATION AND CONDENSATION PROTEIN A"/>
    <property type="match status" value="1"/>
</dbReference>